<proteinExistence type="predicted"/>
<dbReference type="InterPro" id="IPR003812">
    <property type="entry name" value="Fido"/>
</dbReference>
<dbReference type="InterPro" id="IPR053737">
    <property type="entry name" value="Type_II_TA_Toxin"/>
</dbReference>
<dbReference type="PROSITE" id="PS51459">
    <property type="entry name" value="FIDO"/>
    <property type="match status" value="1"/>
</dbReference>
<dbReference type="GO" id="GO:0016301">
    <property type="term" value="F:kinase activity"/>
    <property type="evidence" value="ECO:0007669"/>
    <property type="project" value="InterPro"/>
</dbReference>
<evidence type="ECO:0000259" key="1">
    <source>
        <dbReference type="PROSITE" id="PS51459"/>
    </source>
</evidence>
<gene>
    <name evidence="2" type="ORF">S06H3_32707</name>
</gene>
<feature type="domain" description="Fido" evidence="1">
    <location>
        <begin position="9"/>
        <end position="127"/>
    </location>
</feature>
<dbReference type="InterPro" id="IPR006440">
    <property type="entry name" value="Doc"/>
</dbReference>
<accession>X1NW93</accession>
<dbReference type="EMBL" id="BARV01019465">
    <property type="protein sequence ID" value="GAI31040.1"/>
    <property type="molecule type" value="Genomic_DNA"/>
</dbReference>
<sequence length="134" mass="14768">MIVDDPVFLSLGEVIEIHHDQIERYGGHPGIRDIGLLQSALAMPAAGFGGRFLHTDIFEMAAAYLFHIIQNHPFIGGNKRTGAVSSLVFLSLNSVEIEADEEEFEKTVLAVAEGKFHKAVVAEFFRKNCVLDDV</sequence>
<dbReference type="Pfam" id="PF02661">
    <property type="entry name" value="Fic"/>
    <property type="match status" value="1"/>
</dbReference>
<dbReference type="AlphaFoldDB" id="X1NW93"/>
<dbReference type="Gene3D" id="1.20.120.1870">
    <property type="entry name" value="Fic/DOC protein, Fido domain"/>
    <property type="match status" value="1"/>
</dbReference>
<dbReference type="PANTHER" id="PTHR39426">
    <property type="entry name" value="HOMOLOGY TO DEATH-ON-CURING PROTEIN OF PHAGE P1"/>
    <property type="match status" value="1"/>
</dbReference>
<dbReference type="SUPFAM" id="SSF140931">
    <property type="entry name" value="Fic-like"/>
    <property type="match status" value="1"/>
</dbReference>
<protein>
    <recommendedName>
        <fullName evidence="1">Fido domain-containing protein</fullName>
    </recommendedName>
</protein>
<dbReference type="PIRSF" id="PIRSF018297">
    <property type="entry name" value="Doc"/>
    <property type="match status" value="1"/>
</dbReference>
<reference evidence="2" key="1">
    <citation type="journal article" date="2014" name="Front. Microbiol.">
        <title>High frequency of phylogenetically diverse reductive dehalogenase-homologous genes in deep subseafloor sedimentary metagenomes.</title>
        <authorList>
            <person name="Kawai M."/>
            <person name="Futagami T."/>
            <person name="Toyoda A."/>
            <person name="Takaki Y."/>
            <person name="Nishi S."/>
            <person name="Hori S."/>
            <person name="Arai W."/>
            <person name="Tsubouchi T."/>
            <person name="Morono Y."/>
            <person name="Uchiyama I."/>
            <person name="Ito T."/>
            <person name="Fujiyama A."/>
            <person name="Inagaki F."/>
            <person name="Takami H."/>
        </authorList>
    </citation>
    <scope>NUCLEOTIDE SEQUENCE</scope>
    <source>
        <strain evidence="2">Expedition CK06-06</strain>
    </source>
</reference>
<dbReference type="InterPro" id="IPR036597">
    <property type="entry name" value="Fido-like_dom_sf"/>
</dbReference>
<evidence type="ECO:0000313" key="2">
    <source>
        <dbReference type="EMBL" id="GAI31040.1"/>
    </source>
</evidence>
<comment type="caution">
    <text evidence="2">The sequence shown here is derived from an EMBL/GenBank/DDBJ whole genome shotgun (WGS) entry which is preliminary data.</text>
</comment>
<dbReference type="NCBIfam" id="TIGR01550">
    <property type="entry name" value="DOC_P1"/>
    <property type="match status" value="1"/>
</dbReference>
<name>X1NW93_9ZZZZ</name>
<organism evidence="2">
    <name type="scientific">marine sediment metagenome</name>
    <dbReference type="NCBI Taxonomy" id="412755"/>
    <lineage>
        <taxon>unclassified sequences</taxon>
        <taxon>metagenomes</taxon>
        <taxon>ecological metagenomes</taxon>
    </lineage>
</organism>
<dbReference type="PANTHER" id="PTHR39426:SF1">
    <property type="entry name" value="HOMOLOGY TO DEATH-ON-CURING PROTEIN OF PHAGE P1"/>
    <property type="match status" value="1"/>
</dbReference>